<dbReference type="RefSeq" id="WP_203901560.1">
    <property type="nucleotide sequence ID" value="NZ_BOPF01000019.1"/>
</dbReference>
<keyword evidence="3" id="KW-0804">Transcription</keyword>
<evidence type="ECO:0000256" key="2">
    <source>
        <dbReference type="ARBA" id="ARBA00023125"/>
    </source>
</evidence>
<evidence type="ECO:0000313" key="7">
    <source>
        <dbReference type="Proteomes" id="UP000619260"/>
    </source>
</evidence>
<keyword evidence="1" id="KW-0805">Transcription regulation</keyword>
<gene>
    <name evidence="6" type="ORF">Val02_49440</name>
</gene>
<evidence type="ECO:0000259" key="5">
    <source>
        <dbReference type="PROSITE" id="PS50977"/>
    </source>
</evidence>
<dbReference type="PRINTS" id="PR00455">
    <property type="entry name" value="HTHTETR"/>
</dbReference>
<protein>
    <submittedName>
        <fullName evidence="6">TetR family transcriptional regulator</fullName>
    </submittedName>
</protein>
<dbReference type="Gene3D" id="1.10.357.10">
    <property type="entry name" value="Tetracycline Repressor, domain 2"/>
    <property type="match status" value="1"/>
</dbReference>
<dbReference type="AlphaFoldDB" id="A0A8J4DSN2"/>
<evidence type="ECO:0000256" key="1">
    <source>
        <dbReference type="ARBA" id="ARBA00023015"/>
    </source>
</evidence>
<keyword evidence="2 4" id="KW-0238">DNA-binding</keyword>
<dbReference type="GO" id="GO:0000976">
    <property type="term" value="F:transcription cis-regulatory region binding"/>
    <property type="evidence" value="ECO:0007669"/>
    <property type="project" value="TreeGrafter"/>
</dbReference>
<reference evidence="6" key="1">
    <citation type="submission" date="2021-01" db="EMBL/GenBank/DDBJ databases">
        <title>Whole genome shotgun sequence of Virgisporangium aliadipatigenens NBRC 105644.</title>
        <authorList>
            <person name="Komaki H."/>
            <person name="Tamura T."/>
        </authorList>
    </citation>
    <scope>NUCLEOTIDE SEQUENCE</scope>
    <source>
        <strain evidence="6">NBRC 105644</strain>
    </source>
</reference>
<dbReference type="GO" id="GO:0003700">
    <property type="term" value="F:DNA-binding transcription factor activity"/>
    <property type="evidence" value="ECO:0007669"/>
    <property type="project" value="TreeGrafter"/>
</dbReference>
<proteinExistence type="predicted"/>
<dbReference type="PANTHER" id="PTHR30055">
    <property type="entry name" value="HTH-TYPE TRANSCRIPTIONAL REGULATOR RUTR"/>
    <property type="match status" value="1"/>
</dbReference>
<sequence>MTARPSLRERRKRRTREALIDSALDLFGRRGFDHVTLDELCEAAEVSKRTFFRTFTSKEHAAMATYQDMWAAALEALEAAPPGRRPLVDLMRDSLLAGLDKMDSDGWAERLRRTVHLSVATPAIEAHCLYFCHRTTEAALSIMRDRHELAAPKDFRVLLAMDIVVAAHQRSIARWAARTGEADRALLAADTLAAFGAIPDSLTVTGGAPAQEH</sequence>
<dbReference type="Pfam" id="PF00440">
    <property type="entry name" value="TetR_N"/>
    <property type="match status" value="1"/>
</dbReference>
<feature type="DNA-binding region" description="H-T-H motif" evidence="4">
    <location>
        <begin position="36"/>
        <end position="55"/>
    </location>
</feature>
<name>A0A8J4DSN2_9ACTN</name>
<evidence type="ECO:0000256" key="4">
    <source>
        <dbReference type="PROSITE-ProRule" id="PRU00335"/>
    </source>
</evidence>
<evidence type="ECO:0000313" key="6">
    <source>
        <dbReference type="EMBL" id="GIJ48058.1"/>
    </source>
</evidence>
<accession>A0A8J4DSN2</accession>
<dbReference type="InterPro" id="IPR009057">
    <property type="entry name" value="Homeodomain-like_sf"/>
</dbReference>
<dbReference type="SUPFAM" id="SSF46689">
    <property type="entry name" value="Homeodomain-like"/>
    <property type="match status" value="1"/>
</dbReference>
<dbReference type="InterPro" id="IPR050109">
    <property type="entry name" value="HTH-type_TetR-like_transc_reg"/>
</dbReference>
<evidence type="ECO:0000256" key="3">
    <source>
        <dbReference type="ARBA" id="ARBA00023163"/>
    </source>
</evidence>
<dbReference type="InterPro" id="IPR001647">
    <property type="entry name" value="HTH_TetR"/>
</dbReference>
<organism evidence="6 7">
    <name type="scientific">Virgisporangium aliadipatigenens</name>
    <dbReference type="NCBI Taxonomy" id="741659"/>
    <lineage>
        <taxon>Bacteria</taxon>
        <taxon>Bacillati</taxon>
        <taxon>Actinomycetota</taxon>
        <taxon>Actinomycetes</taxon>
        <taxon>Micromonosporales</taxon>
        <taxon>Micromonosporaceae</taxon>
        <taxon>Virgisporangium</taxon>
    </lineage>
</organism>
<dbReference type="PANTHER" id="PTHR30055:SF234">
    <property type="entry name" value="HTH-TYPE TRANSCRIPTIONAL REGULATOR BETI"/>
    <property type="match status" value="1"/>
</dbReference>
<dbReference type="PROSITE" id="PS50977">
    <property type="entry name" value="HTH_TETR_2"/>
    <property type="match status" value="1"/>
</dbReference>
<dbReference type="Proteomes" id="UP000619260">
    <property type="component" value="Unassembled WGS sequence"/>
</dbReference>
<keyword evidence="7" id="KW-1185">Reference proteome</keyword>
<dbReference type="EMBL" id="BOPF01000019">
    <property type="protein sequence ID" value="GIJ48058.1"/>
    <property type="molecule type" value="Genomic_DNA"/>
</dbReference>
<feature type="domain" description="HTH tetR-type" evidence="5">
    <location>
        <begin position="13"/>
        <end position="73"/>
    </location>
</feature>
<comment type="caution">
    <text evidence="6">The sequence shown here is derived from an EMBL/GenBank/DDBJ whole genome shotgun (WGS) entry which is preliminary data.</text>
</comment>